<protein>
    <submittedName>
        <fullName evidence="2">Uncharacterized protein</fullName>
    </submittedName>
</protein>
<organism evidence="2 3">
    <name type="scientific">Alterirhizorhabdus solaris</name>
    <dbReference type="NCBI Taxonomy" id="2529389"/>
    <lineage>
        <taxon>Bacteria</taxon>
        <taxon>Pseudomonadati</taxon>
        <taxon>Pseudomonadota</taxon>
        <taxon>Alphaproteobacteria</taxon>
        <taxon>Sphingomonadales</taxon>
        <taxon>Rhizorhabdaceae</taxon>
        <taxon>Alterirhizorhabdus</taxon>
    </lineage>
</organism>
<comment type="caution">
    <text evidence="2">The sequence shown here is derived from an EMBL/GenBank/DDBJ whole genome shotgun (WGS) entry which is preliminary data.</text>
</comment>
<feature type="signal peptide" evidence="1">
    <location>
        <begin position="1"/>
        <end position="20"/>
    </location>
</feature>
<dbReference type="AlphaFoldDB" id="A0A558R1N2"/>
<sequence>MFKLFVVAVSLTAAASPALAGEVASSPFRFEANGTTFAGTRTEDAGVITLRGQEQGGKPFRLKVKNNRVTGTFGASPVSFPVPAAQADMVTALR</sequence>
<name>A0A558R1N2_9SPHN</name>
<feature type="chain" id="PRO_5021964144" evidence="1">
    <location>
        <begin position="21"/>
        <end position="94"/>
    </location>
</feature>
<dbReference type="RefSeq" id="WP_145152364.1">
    <property type="nucleotide sequence ID" value="NZ_VNIM01000049.1"/>
</dbReference>
<proteinExistence type="predicted"/>
<dbReference type="OrthoDB" id="7451042at2"/>
<dbReference type="Proteomes" id="UP000318681">
    <property type="component" value="Unassembled WGS sequence"/>
</dbReference>
<accession>A0A558R1N2</accession>
<evidence type="ECO:0000313" key="2">
    <source>
        <dbReference type="EMBL" id="TVV73287.1"/>
    </source>
</evidence>
<reference evidence="2 3" key="1">
    <citation type="submission" date="2019-07" db="EMBL/GenBank/DDBJ databases">
        <title>Sphingomonas solaris sp. nov., isolated from a solar panel from Boston, Massachusetts.</title>
        <authorList>
            <person name="Tanner K."/>
            <person name="Pascual J."/>
            <person name="Mancuso C."/>
            <person name="Pereto J."/>
            <person name="Khalil A."/>
            <person name="Vilanova C."/>
        </authorList>
    </citation>
    <scope>NUCLEOTIDE SEQUENCE [LARGE SCALE GENOMIC DNA]</scope>
    <source>
        <strain evidence="2 3">R4DWN</strain>
    </source>
</reference>
<dbReference type="EMBL" id="VNIM01000049">
    <property type="protein sequence ID" value="TVV73287.1"/>
    <property type="molecule type" value="Genomic_DNA"/>
</dbReference>
<evidence type="ECO:0000313" key="3">
    <source>
        <dbReference type="Proteomes" id="UP000318681"/>
    </source>
</evidence>
<evidence type="ECO:0000256" key="1">
    <source>
        <dbReference type="SAM" id="SignalP"/>
    </source>
</evidence>
<keyword evidence="3" id="KW-1185">Reference proteome</keyword>
<gene>
    <name evidence="2" type="ORF">FOY91_12615</name>
</gene>
<keyword evidence="1" id="KW-0732">Signal</keyword>